<evidence type="ECO:0000313" key="3">
    <source>
        <dbReference type="EMBL" id="WNY48505.1"/>
    </source>
</evidence>
<dbReference type="Proteomes" id="UP001301526">
    <property type="component" value="Chromosome"/>
</dbReference>
<reference evidence="3 4" key="1">
    <citation type="submission" date="2023-02" db="EMBL/GenBank/DDBJ databases">
        <title>Streptococcus sp. Genome Sequencing and Assembly.</title>
        <authorList>
            <person name="Shore S.M."/>
            <person name="Nicholson T.L."/>
        </authorList>
    </citation>
    <scope>NUCLEOTIDE SEQUENCE [LARGE SCALE GENOMIC DNA]</scope>
    <source>
        <strain evidence="3 4">29892</strain>
    </source>
</reference>
<dbReference type="CDD" id="cd03808">
    <property type="entry name" value="GT4_CapM-like"/>
    <property type="match status" value="1"/>
</dbReference>
<evidence type="ECO:0000259" key="1">
    <source>
        <dbReference type="Pfam" id="PF00534"/>
    </source>
</evidence>
<accession>A0AA96VET6</accession>
<gene>
    <name evidence="3" type="ORF">PW220_07160</name>
</gene>
<dbReference type="InterPro" id="IPR028098">
    <property type="entry name" value="Glyco_trans_4-like_N"/>
</dbReference>
<dbReference type="PANTHER" id="PTHR12526:SF630">
    <property type="entry name" value="GLYCOSYLTRANSFERASE"/>
    <property type="match status" value="1"/>
</dbReference>
<name>A0AA96VET6_9STRE</name>
<organism evidence="3 4">
    <name type="scientific">Streptococcus iners subsp. hyiners</name>
    <dbReference type="NCBI Taxonomy" id="3028083"/>
    <lineage>
        <taxon>Bacteria</taxon>
        <taxon>Bacillati</taxon>
        <taxon>Bacillota</taxon>
        <taxon>Bacilli</taxon>
        <taxon>Lactobacillales</taxon>
        <taxon>Streptococcaceae</taxon>
        <taxon>Streptococcus</taxon>
        <taxon>Streptococcus iners</taxon>
    </lineage>
</organism>
<evidence type="ECO:0000313" key="4">
    <source>
        <dbReference type="Proteomes" id="UP001301526"/>
    </source>
</evidence>
<protein>
    <submittedName>
        <fullName evidence="3">Glycosyltransferase family 4 protein</fullName>
    </submittedName>
</protein>
<keyword evidence="4" id="KW-1185">Reference proteome</keyword>
<sequence>MKKALIVASVASMIGQFNISNIKILQLLGFEVDVAANFSHSGTISIESVQELKQFLEANKVNVYDIPFQRNPFHPGNWLAFRMLNRVMSDNTYDLVHSHTPIGGLIGRILGYCHKVDNNMYTAHGFHFYKGGSRVGWLLFYPVEKILSYFTDTIITINEEDYAIAKKRFKMKGLHLVNGVGVNLEKFSPISDNTKAQLKLVLGLDQNKKYLIFVGELNANKNQSILIEMMEQLSKTRKDIVLLLVGKGVLLNTYRQLIKDKGLEESVLLLGYRKDIPDLMRVSDIALSSSKREGLPVNLLEAMATGLPLIVSNCRGNRDLVEDGKNGYTVENSAVDEFIVAITRILDDAVLYKQFSQCSLISSEKYSLERVEVKMKEIYSNSF</sequence>
<evidence type="ECO:0000259" key="2">
    <source>
        <dbReference type="Pfam" id="PF13477"/>
    </source>
</evidence>
<dbReference type="InterPro" id="IPR001296">
    <property type="entry name" value="Glyco_trans_1"/>
</dbReference>
<dbReference type="Gene3D" id="3.40.50.2000">
    <property type="entry name" value="Glycogen Phosphorylase B"/>
    <property type="match status" value="2"/>
</dbReference>
<proteinExistence type="predicted"/>
<dbReference type="SUPFAM" id="SSF53756">
    <property type="entry name" value="UDP-Glycosyltransferase/glycogen phosphorylase"/>
    <property type="match status" value="1"/>
</dbReference>
<dbReference type="EMBL" id="CP118734">
    <property type="protein sequence ID" value="WNY48505.1"/>
    <property type="molecule type" value="Genomic_DNA"/>
</dbReference>
<dbReference type="Pfam" id="PF00534">
    <property type="entry name" value="Glycos_transf_1"/>
    <property type="match status" value="1"/>
</dbReference>
<feature type="domain" description="Glycosyltransferase subfamily 4-like N-terminal" evidence="2">
    <location>
        <begin position="48"/>
        <end position="158"/>
    </location>
</feature>
<dbReference type="PANTHER" id="PTHR12526">
    <property type="entry name" value="GLYCOSYLTRANSFERASE"/>
    <property type="match status" value="1"/>
</dbReference>
<dbReference type="GO" id="GO:0016757">
    <property type="term" value="F:glycosyltransferase activity"/>
    <property type="evidence" value="ECO:0007669"/>
    <property type="project" value="InterPro"/>
</dbReference>
<dbReference type="Pfam" id="PF13477">
    <property type="entry name" value="Glyco_trans_4_2"/>
    <property type="match status" value="1"/>
</dbReference>
<feature type="domain" description="Glycosyl transferase family 1" evidence="1">
    <location>
        <begin position="201"/>
        <end position="357"/>
    </location>
</feature>
<dbReference type="RefSeq" id="WP_248055004.1">
    <property type="nucleotide sequence ID" value="NZ_CP118734.1"/>
</dbReference>
<dbReference type="AlphaFoldDB" id="A0AA96VET6"/>